<dbReference type="EMBL" id="AP024702">
    <property type="protein sequence ID" value="BCX48252.1"/>
    <property type="molecule type" value="Genomic_DNA"/>
</dbReference>
<proteinExistence type="predicted"/>
<sequence length="485" mass="52445">MAAISRPIVLASALIVVAGGLALRPRGGETEEEPEVQAAGVAKTHTRPVLESRGVRVRDLVRAVRTTPFEKREAWAASLSDEELRRLSLELLDEFVRADEPDTTVVPWLCALSIEFGERDYEGFAALIDEWSLSNPAGAAVVHHAGQAALVGLARHSPAKAFESLSEPFRTNADFISPLDAQTIPGIPLIQTGTVRWWPSGSATEAIFREWGKQDPKAALAAVSGAGSGAYRGLLATTGDPGMIERILEQLKSDPSSLGFMAGSTSFVNLSNVRTGDAAIERNSIDAILNNPHRFSIPSLATSVGGALAGVAEHDPHLAWDLAEFDEVNRAAPEQAQSPVATSTTRESLLSNWTARDPEGAIRFLTDLEQGNPSAVVSDHWISTARELFKSDPVRAYQLLEDRGLDGDPMAFNQLRYKHFMSSPQSTWPLFDGLLPAQIPGHSESEMIRLVGRLALEPEQKAAWIDYIESSDPFAPQPELPAIAE</sequence>
<gene>
    <name evidence="1" type="ORF">HAHE_21600</name>
</gene>
<accession>A0ABM7RE69</accession>
<protein>
    <recommendedName>
        <fullName evidence="3">Secreted protein</fullName>
    </recommendedName>
</protein>
<reference evidence="1 2" key="1">
    <citation type="submission" date="2021-06" db="EMBL/GenBank/DDBJ databases">
        <title>Complete genome of Haloferula helveola possessing various polysaccharide degrading enzymes.</title>
        <authorList>
            <person name="Takami H."/>
            <person name="Huang C."/>
            <person name="Hamasaki K."/>
        </authorList>
    </citation>
    <scope>NUCLEOTIDE SEQUENCE [LARGE SCALE GENOMIC DNA]</scope>
    <source>
        <strain evidence="1 2">CN-1</strain>
    </source>
</reference>
<organism evidence="1 2">
    <name type="scientific">Haloferula helveola</name>
    <dbReference type="NCBI Taxonomy" id="490095"/>
    <lineage>
        <taxon>Bacteria</taxon>
        <taxon>Pseudomonadati</taxon>
        <taxon>Verrucomicrobiota</taxon>
        <taxon>Verrucomicrobiia</taxon>
        <taxon>Verrucomicrobiales</taxon>
        <taxon>Verrucomicrobiaceae</taxon>
        <taxon>Haloferula</taxon>
    </lineage>
</organism>
<dbReference type="Proteomes" id="UP001374893">
    <property type="component" value="Chromosome"/>
</dbReference>
<keyword evidence="2" id="KW-1185">Reference proteome</keyword>
<name>A0ABM7RE69_9BACT</name>
<dbReference type="RefSeq" id="WP_338684345.1">
    <property type="nucleotide sequence ID" value="NZ_AP024702.1"/>
</dbReference>
<evidence type="ECO:0000313" key="1">
    <source>
        <dbReference type="EMBL" id="BCX48252.1"/>
    </source>
</evidence>
<evidence type="ECO:0000313" key="2">
    <source>
        <dbReference type="Proteomes" id="UP001374893"/>
    </source>
</evidence>
<evidence type="ECO:0008006" key="3">
    <source>
        <dbReference type="Google" id="ProtNLM"/>
    </source>
</evidence>